<evidence type="ECO:0000313" key="7">
    <source>
        <dbReference type="Proteomes" id="UP000526233"/>
    </source>
</evidence>
<evidence type="ECO:0000256" key="2">
    <source>
        <dbReference type="ARBA" id="ARBA00022729"/>
    </source>
</evidence>
<dbReference type="Pfam" id="PF12974">
    <property type="entry name" value="Phosphonate-bd"/>
    <property type="match status" value="1"/>
</dbReference>
<accession>A0A1A9FJB3</accession>
<reference evidence="4 7" key="2">
    <citation type="submission" date="2018-11" db="EMBL/GenBank/DDBJ databases">
        <title>Genome sequencing and analysis.</title>
        <authorList>
            <person name="Huang Y.-T."/>
        </authorList>
    </citation>
    <scope>NUCLEOTIDE SEQUENCE [LARGE SCALE GENOMIC DNA]</scope>
    <source>
        <strain evidence="4 7">SHIN</strain>
    </source>
</reference>
<dbReference type="SUPFAM" id="SSF53850">
    <property type="entry name" value="Periplasmic binding protein-like II"/>
    <property type="match status" value="1"/>
</dbReference>
<name>A0A1A9FJB3_9HYPH</name>
<dbReference type="InterPro" id="IPR017797">
    <property type="entry name" value="Phosphnate-bd"/>
</dbReference>
<sequence>MLNRRNFLAAAALTATLTMPMMASTAQAADWSKDYPEIVLGVIPAENASTTSDRYAPLAAYLGKELGTKVTLRVANDYAAVIEGQRAGNIQIAFYGPASYARAVMTGVETTPLVNQRHDTGVNGYYSVVYVRADSPYQKMDDLKGKAIALVDPNSTSGNNAPRFFLNRDGYSVDTFFGKNFFAGSHENAVLALAQGTADAAANSWNSEDDSNLTRMVSRGVLKDANGKAMTKDDFRIIFKSDFLPEGPFAVLSTLPDQLKADIKQAFLDMPTKDKAGFDALSDGKDKEFVATEAKEYEPIIEMLKFNDKARKS</sequence>
<dbReference type="AlphaFoldDB" id="A0A1A9FJB3"/>
<evidence type="ECO:0000256" key="3">
    <source>
        <dbReference type="SAM" id="SignalP"/>
    </source>
</evidence>
<dbReference type="GeneID" id="93108786"/>
<dbReference type="PANTHER" id="PTHR35841:SF1">
    <property type="entry name" value="PHOSPHONATES-BINDING PERIPLASMIC PROTEIN"/>
    <property type="match status" value="1"/>
</dbReference>
<protein>
    <submittedName>
        <fullName evidence="4">Phosphonate ABC transporter substrate-binding protein</fullName>
    </submittedName>
    <submittedName>
        <fullName evidence="5">Phosphonate ABC transporter, periplasmic phosphonate binding protein</fullName>
    </submittedName>
</protein>
<dbReference type="CDD" id="cd01071">
    <property type="entry name" value="PBP2_PhnD_like"/>
    <property type="match status" value="1"/>
</dbReference>
<dbReference type="InterPro" id="IPR005770">
    <property type="entry name" value="PhnD"/>
</dbReference>
<organism evidence="5 6">
    <name type="scientific">Brucella pseudogrignonensis</name>
    <dbReference type="NCBI Taxonomy" id="419475"/>
    <lineage>
        <taxon>Bacteria</taxon>
        <taxon>Pseudomonadati</taxon>
        <taxon>Pseudomonadota</taxon>
        <taxon>Alphaproteobacteria</taxon>
        <taxon>Hyphomicrobiales</taxon>
        <taxon>Brucellaceae</taxon>
        <taxon>Brucella/Ochrobactrum group</taxon>
        <taxon>Brucella</taxon>
    </lineage>
</organism>
<dbReference type="PANTHER" id="PTHR35841">
    <property type="entry name" value="PHOSPHONATES-BINDING PERIPLASMIC PROTEIN"/>
    <property type="match status" value="1"/>
</dbReference>
<evidence type="ECO:0000313" key="4">
    <source>
        <dbReference type="EMBL" id="NNV22127.1"/>
    </source>
</evidence>
<dbReference type="STRING" id="419475.A8A54_05065"/>
<dbReference type="NCBIfam" id="TIGR03431">
    <property type="entry name" value="PhnD"/>
    <property type="match status" value="1"/>
</dbReference>
<feature type="signal peptide" evidence="3">
    <location>
        <begin position="1"/>
        <end position="28"/>
    </location>
</feature>
<evidence type="ECO:0000256" key="1">
    <source>
        <dbReference type="ARBA" id="ARBA00007162"/>
    </source>
</evidence>
<dbReference type="GO" id="GO:0055085">
    <property type="term" value="P:transmembrane transport"/>
    <property type="evidence" value="ECO:0007669"/>
    <property type="project" value="InterPro"/>
</dbReference>
<dbReference type="PROSITE" id="PS51318">
    <property type="entry name" value="TAT"/>
    <property type="match status" value="1"/>
</dbReference>
<dbReference type="KEGG" id="ops:A8A54_05065"/>
<dbReference type="NCBIfam" id="TIGR01098">
    <property type="entry name" value="3A0109s03R"/>
    <property type="match status" value="1"/>
</dbReference>
<keyword evidence="6" id="KW-1185">Reference proteome</keyword>
<comment type="caution">
    <text evidence="5">The sequence shown here is derived from an EMBL/GenBank/DDBJ whole genome shotgun (WGS) entry which is preliminary data.</text>
</comment>
<evidence type="ECO:0000313" key="6">
    <source>
        <dbReference type="Proteomes" id="UP000216188"/>
    </source>
</evidence>
<gene>
    <name evidence="4" type="primary">phnD</name>
    <name evidence="5" type="ORF">CEV34_0112</name>
    <name evidence="4" type="ORF">EHE22_17055</name>
</gene>
<evidence type="ECO:0000313" key="5">
    <source>
        <dbReference type="EMBL" id="OYR30670.1"/>
    </source>
</evidence>
<dbReference type="EMBL" id="NNRM01000003">
    <property type="protein sequence ID" value="OYR30670.1"/>
    <property type="molecule type" value="Genomic_DNA"/>
</dbReference>
<reference evidence="5 6" key="1">
    <citation type="submission" date="2017-07" db="EMBL/GenBank/DDBJ databases">
        <title>Phylogenetic study on the rhizospheric bacterium Ochrobactrum sp. A44.</title>
        <authorList>
            <person name="Krzyzanowska D.M."/>
            <person name="Ossowicki A."/>
            <person name="Rajewska M."/>
            <person name="Maciag T."/>
            <person name="Kaczynski Z."/>
            <person name="Czerwicka M."/>
            <person name="Jafra S."/>
        </authorList>
    </citation>
    <scope>NUCLEOTIDE SEQUENCE [LARGE SCALE GENOMIC DNA]</scope>
    <source>
        <strain evidence="5 6">CCUG 30717</strain>
    </source>
</reference>
<dbReference type="GO" id="GO:0043190">
    <property type="term" value="C:ATP-binding cassette (ABC) transporter complex"/>
    <property type="evidence" value="ECO:0007669"/>
    <property type="project" value="InterPro"/>
</dbReference>
<dbReference type="EMBL" id="PKQI01000003">
    <property type="protein sequence ID" value="NNV22127.1"/>
    <property type="molecule type" value="Genomic_DNA"/>
</dbReference>
<feature type="chain" id="PRO_5008387198" evidence="3">
    <location>
        <begin position="29"/>
        <end position="313"/>
    </location>
</feature>
<dbReference type="Proteomes" id="UP000526233">
    <property type="component" value="Unassembled WGS sequence"/>
</dbReference>
<dbReference type="GO" id="GO:0015716">
    <property type="term" value="P:organic phosphonate transport"/>
    <property type="evidence" value="ECO:0007669"/>
    <property type="project" value="InterPro"/>
</dbReference>
<dbReference type="OrthoDB" id="9802896at2"/>
<proteinExistence type="inferred from homology"/>
<dbReference type="Proteomes" id="UP000216188">
    <property type="component" value="Unassembled WGS sequence"/>
</dbReference>
<dbReference type="InterPro" id="IPR006311">
    <property type="entry name" value="TAT_signal"/>
</dbReference>
<comment type="similarity">
    <text evidence="1">Belongs to the phosphate/phosphite/phosphonate binding protein family.</text>
</comment>
<keyword evidence="2 3" id="KW-0732">Signal</keyword>
<dbReference type="Gene3D" id="3.40.190.10">
    <property type="entry name" value="Periplasmic binding protein-like II"/>
    <property type="match status" value="2"/>
</dbReference>
<dbReference type="RefSeq" id="WP_007875077.1">
    <property type="nucleotide sequence ID" value="NZ_CAXURC020000001.1"/>
</dbReference>